<evidence type="ECO:0000313" key="9">
    <source>
        <dbReference type="Proteomes" id="UP000238164"/>
    </source>
</evidence>
<dbReference type="InterPro" id="IPR036156">
    <property type="entry name" value="Beta-gal/glucu_dom_sf"/>
</dbReference>
<dbReference type="KEGG" id="mgg:MPLG2_1341"/>
<dbReference type="Gene3D" id="3.20.20.80">
    <property type="entry name" value="Glycosidases"/>
    <property type="match status" value="1"/>
</dbReference>
<dbReference type="InterPro" id="IPR006102">
    <property type="entry name" value="Ig-like_GH2"/>
</dbReference>
<organism evidence="8 9">
    <name type="scientific">Micropruina glycogenica</name>
    <dbReference type="NCBI Taxonomy" id="75385"/>
    <lineage>
        <taxon>Bacteria</taxon>
        <taxon>Bacillati</taxon>
        <taxon>Actinomycetota</taxon>
        <taxon>Actinomycetes</taxon>
        <taxon>Propionibacteriales</taxon>
        <taxon>Nocardioidaceae</taxon>
        <taxon>Micropruina</taxon>
    </lineage>
</organism>
<evidence type="ECO:0000256" key="2">
    <source>
        <dbReference type="ARBA" id="ARBA00007401"/>
    </source>
</evidence>
<evidence type="ECO:0000256" key="3">
    <source>
        <dbReference type="ARBA" id="ARBA00012754"/>
    </source>
</evidence>
<dbReference type="GO" id="GO:0006516">
    <property type="term" value="P:glycoprotein catabolic process"/>
    <property type="evidence" value="ECO:0007669"/>
    <property type="project" value="TreeGrafter"/>
</dbReference>
<dbReference type="SUPFAM" id="SSF49303">
    <property type="entry name" value="beta-Galactosidase/glucuronidase domain"/>
    <property type="match status" value="1"/>
</dbReference>
<dbReference type="SUPFAM" id="SSF51445">
    <property type="entry name" value="(Trans)glycosidases"/>
    <property type="match status" value="1"/>
</dbReference>
<accession>A0A2N9JE32</accession>
<comment type="catalytic activity">
    <reaction evidence="1">
        <text>Hydrolysis of terminal, non-reducing beta-D-mannose residues in beta-D-mannosides.</text>
        <dbReference type="EC" id="3.2.1.25"/>
    </reaction>
</comment>
<dbReference type="Pfam" id="PF00703">
    <property type="entry name" value="Glyco_hydro_2"/>
    <property type="match status" value="1"/>
</dbReference>
<name>A0A2N9JE32_9ACTN</name>
<evidence type="ECO:0000259" key="6">
    <source>
        <dbReference type="Pfam" id="PF00703"/>
    </source>
</evidence>
<dbReference type="SUPFAM" id="SSF49785">
    <property type="entry name" value="Galactose-binding domain-like"/>
    <property type="match status" value="1"/>
</dbReference>
<evidence type="ECO:0000256" key="1">
    <source>
        <dbReference type="ARBA" id="ARBA00000829"/>
    </source>
</evidence>
<keyword evidence="9" id="KW-1185">Reference proteome</keyword>
<dbReference type="GO" id="GO:0004567">
    <property type="term" value="F:beta-mannosidase activity"/>
    <property type="evidence" value="ECO:0007669"/>
    <property type="project" value="UniProtKB-EC"/>
</dbReference>
<dbReference type="InterPro" id="IPR013783">
    <property type="entry name" value="Ig-like_fold"/>
</dbReference>
<evidence type="ECO:0000256" key="5">
    <source>
        <dbReference type="ARBA" id="ARBA00023295"/>
    </source>
</evidence>
<feature type="domain" description="Glycoside hydrolase family 2 immunoglobulin-like beta-sandwich" evidence="6">
    <location>
        <begin position="265"/>
        <end position="311"/>
    </location>
</feature>
<keyword evidence="5" id="KW-0326">Glycosidase</keyword>
<dbReference type="GO" id="GO:0005975">
    <property type="term" value="P:carbohydrate metabolic process"/>
    <property type="evidence" value="ECO:0007669"/>
    <property type="project" value="InterPro"/>
</dbReference>
<evidence type="ECO:0000313" key="8">
    <source>
        <dbReference type="EMBL" id="SPD86377.1"/>
    </source>
</evidence>
<proteinExistence type="inferred from homology"/>
<keyword evidence="4" id="KW-0378">Hydrolase</keyword>
<protein>
    <recommendedName>
        <fullName evidence="3">beta-mannosidase</fullName>
        <ecNumber evidence="3">3.2.1.25</ecNumber>
    </recommendedName>
</protein>
<dbReference type="InterPro" id="IPR054593">
    <property type="entry name" value="Beta-mannosidase-like_N2"/>
</dbReference>
<dbReference type="Gene3D" id="2.60.40.10">
    <property type="entry name" value="Immunoglobulins"/>
    <property type="match status" value="1"/>
</dbReference>
<feature type="domain" description="Beta-mannosidase-like galactose-binding" evidence="7">
    <location>
        <begin position="38"/>
        <end position="196"/>
    </location>
</feature>
<dbReference type="InterPro" id="IPR017853">
    <property type="entry name" value="GH"/>
</dbReference>
<gene>
    <name evidence="8" type="ORF">MPLG2_1341</name>
</gene>
<dbReference type="Proteomes" id="UP000238164">
    <property type="component" value="Chromosome 1"/>
</dbReference>
<dbReference type="PANTHER" id="PTHR43730:SF1">
    <property type="entry name" value="BETA-MANNOSIDASE"/>
    <property type="match status" value="1"/>
</dbReference>
<dbReference type="InterPro" id="IPR008979">
    <property type="entry name" value="Galactose-bd-like_sf"/>
</dbReference>
<evidence type="ECO:0000256" key="4">
    <source>
        <dbReference type="ARBA" id="ARBA00022801"/>
    </source>
</evidence>
<dbReference type="EMBL" id="LT985188">
    <property type="protein sequence ID" value="SPD86377.1"/>
    <property type="molecule type" value="Genomic_DNA"/>
</dbReference>
<dbReference type="AlphaFoldDB" id="A0A2N9JE32"/>
<comment type="similarity">
    <text evidence="2">Belongs to the glycosyl hydrolase 2 family.</text>
</comment>
<dbReference type="Pfam" id="PF22666">
    <property type="entry name" value="Glyco_hydro_2_N2"/>
    <property type="match status" value="1"/>
</dbReference>
<dbReference type="PANTHER" id="PTHR43730">
    <property type="entry name" value="BETA-MANNOSIDASE"/>
    <property type="match status" value="1"/>
</dbReference>
<dbReference type="EC" id="3.2.1.25" evidence="3"/>
<dbReference type="InterPro" id="IPR050887">
    <property type="entry name" value="Beta-mannosidase_GH2"/>
</dbReference>
<sequence>MGQDPMNLGEMVWTLRANSFSTAWSQVPPAAQTRLIAGIPATVPGCVHTDLMAAGLLDDPYVGLAEHDQDWVGEQTWTYSSVFGLADGGPELTASNVDLECDGLDTVAEVLVNGLPVGRSVNMHRRNVFAVRPLLRVGPNQLEVVFSPALPYLAEQKQLLGSRPHVERDDYNLIRKMACNFGWDWGPRLITAGIWRPIRLRPWSHARLLDVAVHGTARRRDDGVWVGRLSVQAHLTGELRFAALTVRVSGGGVTAEVGVAAADWTTADLDITGVEPWWPHSLGEQPLYDVEIVFHNDTQVLDRVQRRTGFRSVELDTTPDADGDGATFGLVINGEQVFVRGANWIPDDCFVTRVTPERYRERIQQAKDANIDLLRIWGGGIYESKAFYDACDELGVMVWQDFCLACAAYPEEEPFWSEFEAEARDNVMRLSAHPSLVVWNGNNENIWGHDEWHWADLPGGDKTWGEGYYYELFPQLLAELDTSRPYWAGSPSSGSPDIKPNHPNYGCMHIWDVWNQRDYTCYDDYTPRFVSEFGYQGPATFATWARAVEPADRAAGSEVLLAHQKAQGGNDKLNQGIAGHLRLPGEGADDFDDWLFAMQLQQARAVRYGIERWRSWRGHCLGSIVWQLNDCWPVTSWAALDLGTNAAGEPVARRKPLWYALRSAYADQLATLQRDGDAWRLALVNDGRDPWAAEGRFELRSFDGAVLWSQLLARQVPVRSRVDVTITPEHVDVPPGELAIVVTLNGAERLVKLLVEDVDAALPPARFEAAATVTDEGATTVTVTAETFLRSVTLFADRVAEDAWADSAMVDLFPGESHTFVINGAVPSTDADQLTRPPALRSLNDSLVASEAL</sequence>
<dbReference type="FunFam" id="3.20.20.80:FF:000050">
    <property type="entry name" value="Beta-mannosidase B"/>
    <property type="match status" value="1"/>
</dbReference>
<dbReference type="Gene3D" id="2.60.120.260">
    <property type="entry name" value="Galactose-binding domain-like"/>
    <property type="match status" value="1"/>
</dbReference>
<evidence type="ECO:0000259" key="7">
    <source>
        <dbReference type="Pfam" id="PF22666"/>
    </source>
</evidence>
<reference evidence="8 9" key="1">
    <citation type="submission" date="2018-02" db="EMBL/GenBank/DDBJ databases">
        <authorList>
            <person name="Cohen D.B."/>
            <person name="Kent A.D."/>
        </authorList>
    </citation>
    <scope>NUCLEOTIDE SEQUENCE [LARGE SCALE GENOMIC DNA]</scope>
    <source>
        <strain evidence="8">1</strain>
    </source>
</reference>
<dbReference type="RefSeq" id="WP_197710103.1">
    <property type="nucleotide sequence ID" value="NZ_BAAAGO010000018.1"/>
</dbReference>